<proteinExistence type="predicted"/>
<dbReference type="AlphaFoldDB" id="A0A401YVJ6"/>
<dbReference type="Proteomes" id="UP000286931">
    <property type="component" value="Unassembled WGS sequence"/>
</dbReference>
<name>A0A401YVJ6_9ACTN</name>
<evidence type="ECO:0000313" key="4">
    <source>
        <dbReference type="Proteomes" id="UP000286931"/>
    </source>
</evidence>
<feature type="compositionally biased region" description="Low complexity" evidence="1">
    <location>
        <begin position="104"/>
        <end position="130"/>
    </location>
</feature>
<evidence type="ECO:0000256" key="1">
    <source>
        <dbReference type="SAM" id="MobiDB-lite"/>
    </source>
</evidence>
<feature type="transmembrane region" description="Helical" evidence="2">
    <location>
        <begin position="62"/>
        <end position="79"/>
    </location>
</feature>
<keyword evidence="4" id="KW-1185">Reference proteome</keyword>
<reference evidence="3 4" key="1">
    <citation type="submission" date="2018-12" db="EMBL/GenBank/DDBJ databases">
        <title>Draft genome sequence of Embleya hyalina NBRC 13850T.</title>
        <authorList>
            <person name="Komaki H."/>
            <person name="Hosoyama A."/>
            <person name="Kimura A."/>
            <person name="Ichikawa N."/>
            <person name="Tamura T."/>
        </authorList>
    </citation>
    <scope>NUCLEOTIDE SEQUENCE [LARGE SCALE GENOMIC DNA]</scope>
    <source>
        <strain evidence="3 4">NBRC 13850</strain>
    </source>
</reference>
<comment type="caution">
    <text evidence="3">The sequence shown here is derived from an EMBL/GenBank/DDBJ whole genome shotgun (WGS) entry which is preliminary data.</text>
</comment>
<evidence type="ECO:0000256" key="2">
    <source>
        <dbReference type="SAM" id="Phobius"/>
    </source>
</evidence>
<keyword evidence="2" id="KW-0812">Transmembrane</keyword>
<feature type="region of interest" description="Disordered" evidence="1">
    <location>
        <begin position="79"/>
        <end position="172"/>
    </location>
</feature>
<evidence type="ECO:0000313" key="3">
    <source>
        <dbReference type="EMBL" id="GCD98565.1"/>
    </source>
</evidence>
<dbReference type="OrthoDB" id="10016803at2"/>
<feature type="compositionally biased region" description="Basic and acidic residues" evidence="1">
    <location>
        <begin position="1"/>
        <end position="10"/>
    </location>
</feature>
<protein>
    <submittedName>
        <fullName evidence="3">Uncharacterized protein</fullName>
    </submittedName>
</protein>
<gene>
    <name evidence="3" type="ORF">EHYA_06276</name>
</gene>
<feature type="compositionally biased region" description="Pro residues" evidence="1">
    <location>
        <begin position="87"/>
        <end position="103"/>
    </location>
</feature>
<sequence>MNRRRDRGEPLRSGTPEHAALETELRDWMGRRADAVTPATLRAREVPLPAAPVRRLRVPLRPAALVGAIVVAAAGWMVFGSTSTPDGPRPVTVPPAVPAPPTGAPVESAPSTGAPTPSTAGTAPPRATGSDSPTAPETIPGPDSGGRRTAPPENQPPRTAPPSVPAGGRRTG</sequence>
<feature type="region of interest" description="Disordered" evidence="1">
    <location>
        <begin position="1"/>
        <end position="22"/>
    </location>
</feature>
<dbReference type="RefSeq" id="WP_126640458.1">
    <property type="nucleotide sequence ID" value="NZ_BIFH01000028.1"/>
</dbReference>
<organism evidence="3 4">
    <name type="scientific">Embleya hyalina</name>
    <dbReference type="NCBI Taxonomy" id="516124"/>
    <lineage>
        <taxon>Bacteria</taxon>
        <taxon>Bacillati</taxon>
        <taxon>Actinomycetota</taxon>
        <taxon>Actinomycetes</taxon>
        <taxon>Kitasatosporales</taxon>
        <taxon>Streptomycetaceae</taxon>
        <taxon>Embleya</taxon>
    </lineage>
</organism>
<keyword evidence="2" id="KW-0472">Membrane</keyword>
<accession>A0A401YVJ6</accession>
<dbReference type="EMBL" id="BIFH01000028">
    <property type="protein sequence ID" value="GCD98565.1"/>
    <property type="molecule type" value="Genomic_DNA"/>
</dbReference>
<keyword evidence="2" id="KW-1133">Transmembrane helix</keyword>
<feature type="compositionally biased region" description="Pro residues" evidence="1">
    <location>
        <begin position="153"/>
        <end position="164"/>
    </location>
</feature>